<name>A0A7E4VXY1_PANRE</name>
<dbReference type="Proteomes" id="UP000492821">
    <property type="component" value="Unassembled WGS sequence"/>
</dbReference>
<evidence type="ECO:0000313" key="2">
    <source>
        <dbReference type="WBParaSite" id="Pan_g3732.t1"/>
    </source>
</evidence>
<keyword evidence="1" id="KW-1185">Reference proteome</keyword>
<dbReference type="AlphaFoldDB" id="A0A7E4VXY1"/>
<organism evidence="1 2">
    <name type="scientific">Panagrellus redivivus</name>
    <name type="common">Microworm</name>
    <dbReference type="NCBI Taxonomy" id="6233"/>
    <lineage>
        <taxon>Eukaryota</taxon>
        <taxon>Metazoa</taxon>
        <taxon>Ecdysozoa</taxon>
        <taxon>Nematoda</taxon>
        <taxon>Chromadorea</taxon>
        <taxon>Rhabditida</taxon>
        <taxon>Tylenchina</taxon>
        <taxon>Panagrolaimomorpha</taxon>
        <taxon>Panagrolaimoidea</taxon>
        <taxon>Panagrolaimidae</taxon>
        <taxon>Panagrellus</taxon>
    </lineage>
</organism>
<sequence>MLAFCNWCGCKDPVARNLLITDLPTGDGYRKINPKAKDERRQKTLSVGATSCSLAMTVKVVKVLDL</sequence>
<reference evidence="2" key="2">
    <citation type="submission" date="2020-10" db="UniProtKB">
        <authorList>
            <consortium name="WormBaseParasite"/>
        </authorList>
    </citation>
    <scope>IDENTIFICATION</scope>
</reference>
<protein>
    <submittedName>
        <fullName evidence="2">Ovule protein</fullName>
    </submittedName>
</protein>
<evidence type="ECO:0000313" key="1">
    <source>
        <dbReference type="Proteomes" id="UP000492821"/>
    </source>
</evidence>
<proteinExistence type="predicted"/>
<accession>A0A7E4VXY1</accession>
<dbReference type="WBParaSite" id="Pan_g3732.t1">
    <property type="protein sequence ID" value="Pan_g3732.t1"/>
    <property type="gene ID" value="Pan_g3732"/>
</dbReference>
<reference evidence="1" key="1">
    <citation type="journal article" date="2013" name="Genetics">
        <title>The draft genome and transcriptome of Panagrellus redivivus are shaped by the harsh demands of a free-living lifestyle.</title>
        <authorList>
            <person name="Srinivasan J."/>
            <person name="Dillman A.R."/>
            <person name="Macchietto M.G."/>
            <person name="Heikkinen L."/>
            <person name="Lakso M."/>
            <person name="Fracchia K.M."/>
            <person name="Antoshechkin I."/>
            <person name="Mortazavi A."/>
            <person name="Wong G."/>
            <person name="Sternberg P.W."/>
        </authorList>
    </citation>
    <scope>NUCLEOTIDE SEQUENCE [LARGE SCALE GENOMIC DNA]</scope>
    <source>
        <strain evidence="1">MT8872</strain>
    </source>
</reference>